<evidence type="ECO:0000256" key="1">
    <source>
        <dbReference type="SAM" id="MobiDB-lite"/>
    </source>
</evidence>
<reference evidence="3" key="1">
    <citation type="submission" date="2015-03" db="EMBL/GenBank/DDBJ databases">
        <authorList>
            <consortium name="Pathogen Informatics"/>
        </authorList>
    </citation>
    <scope>NUCLEOTIDE SEQUENCE [LARGE SCALE GENOMIC DNA]</scope>
    <source>
        <strain evidence="3">N09902308</strain>
    </source>
</reference>
<sequence length="96" mass="10139">MEIGAPEIVIPPVNVLGPNCRMPADSSMSTPLLSRPGIAVTMELVPGNPLLGPIPKTPTAPDLDKKLPRVPGDDEVTTLTLVGRVRRPLPKSTVVE</sequence>
<protein>
    <submittedName>
        <fullName evidence="2">Uncharacterized protein</fullName>
    </submittedName>
</protein>
<dbReference type="AlphaFoldDB" id="A0A916LFG7"/>
<proteinExistence type="predicted"/>
<evidence type="ECO:0000313" key="3">
    <source>
        <dbReference type="Proteomes" id="UP000039021"/>
    </source>
</evidence>
<gene>
    <name evidence="2" type="ORF">ERS007739_04799</name>
</gene>
<accession>A0A916LFG7</accession>
<evidence type="ECO:0000313" key="2">
    <source>
        <dbReference type="EMBL" id="CPA73271.1"/>
    </source>
</evidence>
<dbReference type="Proteomes" id="UP000039021">
    <property type="component" value="Unassembled WGS sequence"/>
</dbReference>
<comment type="caution">
    <text evidence="2">The sequence shown here is derived from an EMBL/GenBank/DDBJ whole genome shotgun (WGS) entry which is preliminary data.</text>
</comment>
<name>A0A916LFG7_MYCTX</name>
<dbReference type="EMBL" id="CSBK01003242">
    <property type="protein sequence ID" value="CPA73271.1"/>
    <property type="molecule type" value="Genomic_DNA"/>
</dbReference>
<organism evidence="2 3">
    <name type="scientific">Mycobacterium tuberculosis</name>
    <dbReference type="NCBI Taxonomy" id="1773"/>
    <lineage>
        <taxon>Bacteria</taxon>
        <taxon>Bacillati</taxon>
        <taxon>Actinomycetota</taxon>
        <taxon>Actinomycetes</taxon>
        <taxon>Mycobacteriales</taxon>
        <taxon>Mycobacteriaceae</taxon>
        <taxon>Mycobacterium</taxon>
        <taxon>Mycobacterium tuberculosis complex</taxon>
    </lineage>
</organism>
<feature type="region of interest" description="Disordered" evidence="1">
    <location>
        <begin position="50"/>
        <end position="73"/>
    </location>
</feature>